<evidence type="ECO:0000313" key="4">
    <source>
        <dbReference type="Proteomes" id="UP000198773"/>
    </source>
</evidence>
<dbReference type="RefSeq" id="WP_091341015.1">
    <property type="nucleotide sequence ID" value="NZ_FNRM01000002.1"/>
</dbReference>
<comment type="subunit">
    <text evidence="2">Component of a cohesin-like complex composed of ScpA, ScpB and the Smc homodimer, in which ScpA and ScpB bind to the head domain of Smc. The presence of the three proteins is required for the association of the complex with DNA.</text>
</comment>
<dbReference type="Gene3D" id="6.10.250.2410">
    <property type="match status" value="1"/>
</dbReference>
<dbReference type="EMBL" id="FNRM01000002">
    <property type="protein sequence ID" value="SEA32152.1"/>
    <property type="molecule type" value="Genomic_DNA"/>
</dbReference>
<dbReference type="GO" id="GO:0005737">
    <property type="term" value="C:cytoplasm"/>
    <property type="evidence" value="ECO:0007669"/>
    <property type="project" value="UniProtKB-SubCell"/>
</dbReference>
<dbReference type="STRING" id="152573.SAMN04488051_102537"/>
<keyword evidence="4" id="KW-1185">Reference proteome</keyword>
<comment type="subcellular location">
    <subcellularLocation>
        <location evidence="2">Cytoplasm</location>
    </subcellularLocation>
    <text evidence="2">Associated with two foci at the outer edges of the nucleoid region in young cells, and at four foci within both cell halves in older cells.</text>
</comment>
<accession>A0A1H4A9C1</accession>
<dbReference type="HAMAP" id="MF_01805">
    <property type="entry name" value="ScpA"/>
    <property type="match status" value="1"/>
</dbReference>
<dbReference type="GO" id="GO:0051301">
    <property type="term" value="P:cell division"/>
    <property type="evidence" value="ECO:0007669"/>
    <property type="project" value="UniProtKB-KW"/>
</dbReference>
<comment type="function">
    <text evidence="2">Participates in chromosomal partition during cell division. May act via the formation of a condensin-like complex containing Smc and ScpB that pull DNA away from mid-cell into both cell halves.</text>
</comment>
<keyword evidence="2" id="KW-0963">Cytoplasm</keyword>
<evidence type="ECO:0000313" key="3">
    <source>
        <dbReference type="EMBL" id="SEA32152.1"/>
    </source>
</evidence>
<dbReference type="AlphaFoldDB" id="A0A1H4A9C1"/>
<dbReference type="GO" id="GO:0006260">
    <property type="term" value="P:DNA replication"/>
    <property type="evidence" value="ECO:0007669"/>
    <property type="project" value="UniProtKB-UniRule"/>
</dbReference>
<keyword evidence="2" id="KW-0131">Cell cycle</keyword>
<gene>
    <name evidence="2" type="primary">scpA</name>
    <name evidence="3" type="ORF">SAMN04488051_102537</name>
</gene>
<proteinExistence type="inferred from homology"/>
<protein>
    <recommendedName>
        <fullName evidence="1 2">Segregation and condensation protein A</fullName>
    </recommendedName>
</protein>
<dbReference type="Pfam" id="PF02616">
    <property type="entry name" value="SMC_ScpA"/>
    <property type="match status" value="1"/>
</dbReference>
<evidence type="ECO:0000256" key="1">
    <source>
        <dbReference type="ARBA" id="ARBA00044777"/>
    </source>
</evidence>
<comment type="similarity">
    <text evidence="2">Belongs to the ScpA family.</text>
</comment>
<reference evidence="3 4" key="1">
    <citation type="submission" date="2016-10" db="EMBL/GenBank/DDBJ databases">
        <authorList>
            <person name="de Groot N.N."/>
        </authorList>
    </citation>
    <scope>NUCLEOTIDE SEQUENCE [LARGE SCALE GENOMIC DNA]</scope>
    <source>
        <strain evidence="3 4">CGMCC 1.3430</strain>
    </source>
</reference>
<name>A0A1H4A9C1_ALKAM</name>
<dbReference type="PANTHER" id="PTHR33969">
    <property type="entry name" value="SEGREGATION AND CONDENSATION PROTEIN A"/>
    <property type="match status" value="1"/>
</dbReference>
<keyword evidence="2" id="KW-0159">Chromosome partition</keyword>
<dbReference type="Proteomes" id="UP000198773">
    <property type="component" value="Unassembled WGS sequence"/>
</dbReference>
<keyword evidence="2" id="KW-0132">Cell division</keyword>
<organism evidence="3 4">
    <name type="scientific">Alkalimonas amylolytica</name>
    <dbReference type="NCBI Taxonomy" id="152573"/>
    <lineage>
        <taxon>Bacteria</taxon>
        <taxon>Pseudomonadati</taxon>
        <taxon>Pseudomonadota</taxon>
        <taxon>Gammaproteobacteria</taxon>
        <taxon>Alkalimonas</taxon>
    </lineage>
</organism>
<evidence type="ECO:0000256" key="2">
    <source>
        <dbReference type="HAMAP-Rule" id="MF_01805"/>
    </source>
</evidence>
<dbReference type="InterPro" id="IPR003768">
    <property type="entry name" value="ScpA"/>
</dbReference>
<dbReference type="PANTHER" id="PTHR33969:SF2">
    <property type="entry name" value="SEGREGATION AND CONDENSATION PROTEIN A"/>
    <property type="match status" value="1"/>
</dbReference>
<dbReference type="OrthoDB" id="9811016at2"/>
<dbReference type="GO" id="GO:0007059">
    <property type="term" value="P:chromosome segregation"/>
    <property type="evidence" value="ECO:0007669"/>
    <property type="project" value="UniProtKB-UniRule"/>
</dbReference>
<sequence length="275" mass="31728">MDEQTLPEPLTMQHPLPLAFVRGEAVLERPEDLYIPPDALEVLLDAFEGPLDFLLYLIRKHKFDIVQLPVLEITQQYMEYIELMQEMNFELAAEYLVMAAMLAEIKSRLLLPRHQESDDDEADPRAELIRRLQEYEVFKQAASDLDALPRQERDYFSGQAKLADNFQPLVILPEVAVEDLVLALKDIMKRAKDFQHHHIQREQMSTRERMSRILALLQQKDYVPFEACFELEEGREGVVVSFLAILELSKEKLITLTQVALFGPIHLKVATGAEA</sequence>